<organism evidence="4 5">
    <name type="scientific">Granulimonas faecalis</name>
    <dbReference type="NCBI Taxonomy" id="2894155"/>
    <lineage>
        <taxon>Bacteria</taxon>
        <taxon>Bacillati</taxon>
        <taxon>Actinomycetota</taxon>
        <taxon>Coriobacteriia</taxon>
        <taxon>Coriobacteriales</taxon>
        <taxon>Kribbibacteriaceae</taxon>
        <taxon>Granulimonas</taxon>
    </lineage>
</organism>
<dbReference type="Proteomes" id="UP001055025">
    <property type="component" value="Unassembled WGS sequence"/>
</dbReference>
<dbReference type="Gene3D" id="3.30.70.2330">
    <property type="match status" value="1"/>
</dbReference>
<evidence type="ECO:0000256" key="1">
    <source>
        <dbReference type="ARBA" id="ARBA00022723"/>
    </source>
</evidence>
<comment type="caution">
    <text evidence="4">The sequence shown here is derived from an EMBL/GenBank/DDBJ whole genome shotgun (WGS) entry which is preliminary data.</text>
</comment>
<name>A0AAV5B2M5_9ACTN</name>
<feature type="domain" description="HIRAN" evidence="3">
    <location>
        <begin position="43"/>
        <end position="139"/>
    </location>
</feature>
<dbReference type="AlphaFoldDB" id="A0AAV5B2M5"/>
<dbReference type="GO" id="GO:0008270">
    <property type="term" value="F:zinc ion binding"/>
    <property type="evidence" value="ECO:0007669"/>
    <property type="project" value="InterPro"/>
</dbReference>
<keyword evidence="2" id="KW-0378">Hydrolase</keyword>
<dbReference type="GO" id="GO:0016818">
    <property type="term" value="F:hydrolase activity, acting on acid anhydrides, in phosphorus-containing anhydrides"/>
    <property type="evidence" value="ECO:0007669"/>
    <property type="project" value="InterPro"/>
</dbReference>
<keyword evidence="1" id="KW-0479">Metal-binding</keyword>
<dbReference type="EMBL" id="BQKC01000001">
    <property type="protein sequence ID" value="GJM54720.1"/>
    <property type="molecule type" value="Genomic_DNA"/>
</dbReference>
<reference evidence="4" key="1">
    <citation type="journal article" date="2022" name="Int. J. Syst. Evol. Microbiol.">
        <title>Granulimonas faecalis gen. nov., sp. nov., and Leptogranulimonas caecicola gen. nov., sp. nov., novel lactate-producing Atopobiaceae bacteria isolated from mouse intestines, and an emended description of the family Atopobiaceae.</title>
        <authorList>
            <person name="Morinaga K."/>
            <person name="Kusada H."/>
            <person name="Sakamoto S."/>
            <person name="Murakami T."/>
            <person name="Toyoda A."/>
            <person name="Mori H."/>
            <person name="Meng X.Y."/>
            <person name="Takashino M."/>
            <person name="Murotomi K."/>
            <person name="Tamaki H."/>
        </authorList>
    </citation>
    <scope>NUCLEOTIDE SEQUENCE</scope>
    <source>
        <strain evidence="4">OPF53</strain>
    </source>
</reference>
<dbReference type="InterPro" id="IPR014905">
    <property type="entry name" value="HIRAN"/>
</dbReference>
<evidence type="ECO:0000313" key="5">
    <source>
        <dbReference type="Proteomes" id="UP001055025"/>
    </source>
</evidence>
<protein>
    <recommendedName>
        <fullName evidence="3">HIRAN domain-containing protein</fullName>
    </recommendedName>
</protein>
<sequence length="139" mass="14901">MSGEGAGTSAGLATILSHGGSLGTLGGASLSIPMPFESKIVLYESMRIAGTTHVPGIDDLVASMPEDAMLSFVREPGNLADEWAIRVEHEGRKLGFVPADRNEVLARLMDGGKTVRGELLDREKLGNWWKLHMEVSLVD</sequence>
<accession>A0AAV5B2M5</accession>
<evidence type="ECO:0000313" key="4">
    <source>
        <dbReference type="EMBL" id="GJM54720.1"/>
    </source>
</evidence>
<dbReference type="Pfam" id="PF08797">
    <property type="entry name" value="HIRAN"/>
    <property type="match status" value="1"/>
</dbReference>
<proteinExistence type="predicted"/>
<evidence type="ECO:0000259" key="3">
    <source>
        <dbReference type="SMART" id="SM00910"/>
    </source>
</evidence>
<gene>
    <name evidence="4" type="ORF">ATOP_03750</name>
</gene>
<dbReference type="GO" id="GO:0003676">
    <property type="term" value="F:nucleic acid binding"/>
    <property type="evidence" value="ECO:0007669"/>
    <property type="project" value="InterPro"/>
</dbReference>
<dbReference type="SMART" id="SM00910">
    <property type="entry name" value="HIRAN"/>
    <property type="match status" value="1"/>
</dbReference>
<evidence type="ECO:0000256" key="2">
    <source>
        <dbReference type="ARBA" id="ARBA00022801"/>
    </source>
</evidence>
<keyword evidence="5" id="KW-1185">Reference proteome</keyword>
<dbReference type="RefSeq" id="WP_204407223.1">
    <property type="nucleotide sequence ID" value="NZ_BQKC01000001.1"/>
</dbReference>